<dbReference type="SMART" id="SM00530">
    <property type="entry name" value="HTH_XRE"/>
    <property type="match status" value="1"/>
</dbReference>
<dbReference type="SUPFAM" id="SSF47413">
    <property type="entry name" value="lambda repressor-like DNA-binding domains"/>
    <property type="match status" value="1"/>
</dbReference>
<sequence>MTRNEPTHRRRRLGEVLRELRLRAGLSQQEAADRLNHDHRKISRIEKGQKPDYHGMRAMLDTYGVPLMSPPSGSGGSPLSVRDRGVAVWRKSSRSNTGGNGNCVEVALVGGSARVRDSKNPAGPTVALPDWQAFLAAAKRGRFEA</sequence>
<reference evidence="2 3" key="1">
    <citation type="submission" date="2018-03" db="EMBL/GenBank/DDBJ databases">
        <title>Genomic Encyclopedia of Type Strains, Phase III (KMG-III): the genomes of soil and plant-associated and newly described type strains.</title>
        <authorList>
            <person name="Whitman W."/>
        </authorList>
    </citation>
    <scope>NUCLEOTIDE SEQUENCE [LARGE SCALE GENOMIC DNA]</scope>
    <source>
        <strain evidence="2 3">CGMCC 4.7097</strain>
    </source>
</reference>
<evidence type="ECO:0000259" key="1">
    <source>
        <dbReference type="PROSITE" id="PS50943"/>
    </source>
</evidence>
<comment type="caution">
    <text evidence="2">The sequence shown here is derived from an EMBL/GenBank/DDBJ whole genome shotgun (WGS) entry which is preliminary data.</text>
</comment>
<dbReference type="Pfam" id="PF13560">
    <property type="entry name" value="HTH_31"/>
    <property type="match status" value="1"/>
</dbReference>
<dbReference type="Pfam" id="PF04149">
    <property type="entry name" value="DUF397"/>
    <property type="match status" value="1"/>
</dbReference>
<keyword evidence="3" id="KW-1185">Reference proteome</keyword>
<dbReference type="InterPro" id="IPR007278">
    <property type="entry name" value="DUF397"/>
</dbReference>
<accession>A0A2P8IAA6</accession>
<feature type="domain" description="HTH cro/C1-type" evidence="1">
    <location>
        <begin position="17"/>
        <end position="74"/>
    </location>
</feature>
<proteinExistence type="predicted"/>
<dbReference type="RefSeq" id="WP_342751487.1">
    <property type="nucleotide sequence ID" value="NZ_PYAX01000005.1"/>
</dbReference>
<dbReference type="InterPro" id="IPR010982">
    <property type="entry name" value="Lambda_DNA-bd_dom_sf"/>
</dbReference>
<dbReference type="EMBL" id="PYAX01000005">
    <property type="protein sequence ID" value="PSL55401.1"/>
    <property type="molecule type" value="Genomic_DNA"/>
</dbReference>
<dbReference type="Gene3D" id="1.10.260.40">
    <property type="entry name" value="lambda repressor-like DNA-binding domains"/>
    <property type="match status" value="1"/>
</dbReference>
<dbReference type="PROSITE" id="PS50943">
    <property type="entry name" value="HTH_CROC1"/>
    <property type="match status" value="1"/>
</dbReference>
<gene>
    <name evidence="2" type="ORF">B0I31_105363</name>
</gene>
<dbReference type="CDD" id="cd00093">
    <property type="entry name" value="HTH_XRE"/>
    <property type="match status" value="1"/>
</dbReference>
<organism evidence="2 3">
    <name type="scientific">Saccharothrix carnea</name>
    <dbReference type="NCBI Taxonomy" id="1280637"/>
    <lineage>
        <taxon>Bacteria</taxon>
        <taxon>Bacillati</taxon>
        <taxon>Actinomycetota</taxon>
        <taxon>Actinomycetes</taxon>
        <taxon>Pseudonocardiales</taxon>
        <taxon>Pseudonocardiaceae</taxon>
        <taxon>Saccharothrix</taxon>
    </lineage>
</organism>
<evidence type="ECO:0000313" key="3">
    <source>
        <dbReference type="Proteomes" id="UP000241118"/>
    </source>
</evidence>
<dbReference type="GO" id="GO:0003677">
    <property type="term" value="F:DNA binding"/>
    <property type="evidence" value="ECO:0007669"/>
    <property type="project" value="InterPro"/>
</dbReference>
<dbReference type="InterPro" id="IPR001387">
    <property type="entry name" value="Cro/C1-type_HTH"/>
</dbReference>
<dbReference type="Proteomes" id="UP000241118">
    <property type="component" value="Unassembled WGS sequence"/>
</dbReference>
<name>A0A2P8IAA6_SACCR</name>
<dbReference type="AlphaFoldDB" id="A0A2P8IAA6"/>
<evidence type="ECO:0000313" key="2">
    <source>
        <dbReference type="EMBL" id="PSL55401.1"/>
    </source>
</evidence>
<protein>
    <submittedName>
        <fullName evidence="2">Helix-turn-helix protein</fullName>
    </submittedName>
</protein>